<reference evidence="16 17" key="1">
    <citation type="submission" date="2019-03" db="EMBL/GenBank/DDBJ databases">
        <title>Genomic Encyclopedia of Type Strains, Phase IV (KMG-IV): sequencing the most valuable type-strain genomes for metagenomic binning, comparative biology and taxonomic classification.</title>
        <authorList>
            <person name="Goeker M."/>
        </authorList>
    </citation>
    <scope>NUCLEOTIDE SEQUENCE [LARGE SCALE GENOMIC DNA]</scope>
    <source>
        <strain evidence="16 17">DSM 28403</strain>
    </source>
</reference>
<dbReference type="NCBIfam" id="TIGR00563">
    <property type="entry name" value="rsmB"/>
    <property type="match status" value="1"/>
</dbReference>
<dbReference type="InterPro" id="IPR018314">
    <property type="entry name" value="RsmB/NOL1/NOP2-like_CS"/>
</dbReference>
<feature type="binding site" evidence="14">
    <location>
        <position position="336"/>
    </location>
    <ligand>
        <name>S-adenosyl-L-methionine</name>
        <dbReference type="ChEBI" id="CHEBI:59789"/>
    </ligand>
</feature>
<proteinExistence type="inferred from homology"/>
<dbReference type="Gene3D" id="1.10.940.10">
    <property type="entry name" value="NusB-like"/>
    <property type="match status" value="1"/>
</dbReference>
<dbReference type="InterPro" id="IPR035926">
    <property type="entry name" value="NusB-like_sf"/>
</dbReference>
<dbReference type="InterPro" id="IPR004573">
    <property type="entry name" value="rRNA_ssu_MeTfrase_B"/>
</dbReference>
<dbReference type="GO" id="GO:0003723">
    <property type="term" value="F:RNA binding"/>
    <property type="evidence" value="ECO:0007669"/>
    <property type="project" value="UniProtKB-UniRule"/>
</dbReference>
<dbReference type="GO" id="GO:0005829">
    <property type="term" value="C:cytosol"/>
    <property type="evidence" value="ECO:0007669"/>
    <property type="project" value="TreeGrafter"/>
</dbReference>
<dbReference type="PROSITE" id="PS51686">
    <property type="entry name" value="SAM_MT_RSMB_NOP"/>
    <property type="match status" value="1"/>
</dbReference>
<comment type="function">
    <text evidence="1">Specifically methylates the cytosine at position 967 (m5C967) of 16S rRNA.</text>
</comment>
<keyword evidence="9 14" id="KW-0949">S-adenosyl-L-methionine</keyword>
<evidence type="ECO:0000256" key="7">
    <source>
        <dbReference type="ARBA" id="ARBA00022603"/>
    </source>
</evidence>
<comment type="caution">
    <text evidence="14">Lacks conserved residue(s) required for the propagation of feature annotation.</text>
</comment>
<dbReference type="NCBIfam" id="NF008149">
    <property type="entry name" value="PRK10901.1"/>
    <property type="match status" value="1"/>
</dbReference>
<dbReference type="InterPro" id="IPR029063">
    <property type="entry name" value="SAM-dependent_MTases_sf"/>
</dbReference>
<dbReference type="EC" id="2.1.1.176" evidence="4"/>
<evidence type="ECO:0000256" key="6">
    <source>
        <dbReference type="ARBA" id="ARBA00022552"/>
    </source>
</evidence>
<dbReference type="Pfam" id="PF01189">
    <property type="entry name" value="Methyltr_RsmB-F"/>
    <property type="match status" value="1"/>
</dbReference>
<keyword evidence="7 14" id="KW-0489">Methyltransferase</keyword>
<feature type="active site" description="Nucleophile" evidence="14">
    <location>
        <position position="389"/>
    </location>
</feature>
<dbReference type="PRINTS" id="PR02008">
    <property type="entry name" value="RCMTFAMILY"/>
</dbReference>
<organism evidence="16 17">
    <name type="scientific">Mesocricetibacter intestinalis</name>
    <dbReference type="NCBI Taxonomy" id="1521930"/>
    <lineage>
        <taxon>Bacteria</taxon>
        <taxon>Pseudomonadati</taxon>
        <taxon>Pseudomonadota</taxon>
        <taxon>Gammaproteobacteria</taxon>
        <taxon>Pasteurellales</taxon>
        <taxon>Pasteurellaceae</taxon>
        <taxon>Mesocricetibacter</taxon>
    </lineage>
</organism>
<dbReference type="InterPro" id="IPR001678">
    <property type="entry name" value="MeTrfase_RsmB-F_NOP2_dom"/>
</dbReference>
<keyword evidence="10 14" id="KW-0694">RNA-binding</keyword>
<dbReference type="OrthoDB" id="9810297at2"/>
<comment type="subcellular location">
    <subcellularLocation>
        <location evidence="2">Cytoplasm</location>
    </subcellularLocation>
</comment>
<protein>
    <recommendedName>
        <fullName evidence="4">16S rRNA (cytosine(967)-C(5))-methyltransferase</fullName>
        <ecNumber evidence="4">2.1.1.176</ecNumber>
    </recommendedName>
    <alternativeName>
        <fullName evidence="11">16S rRNA m5C967 methyltransferase</fullName>
    </alternativeName>
    <alternativeName>
        <fullName evidence="12">rRNA (cytosine-C(5)-)-methyltransferase RsmB</fullName>
    </alternativeName>
</protein>
<gene>
    <name evidence="16" type="ORF">EDC45_1976</name>
</gene>
<dbReference type="FunFam" id="1.10.940.10:FF:000002">
    <property type="entry name" value="Ribosomal RNA small subunit methyltransferase B"/>
    <property type="match status" value="1"/>
</dbReference>
<feature type="domain" description="SAM-dependent MTase RsmB/NOP-type" evidence="15">
    <location>
        <begin position="167"/>
        <end position="446"/>
    </location>
</feature>
<comment type="caution">
    <text evidence="16">The sequence shown here is derived from an EMBL/GenBank/DDBJ whole genome shotgun (WGS) entry which is preliminary data.</text>
</comment>
<evidence type="ECO:0000256" key="14">
    <source>
        <dbReference type="PROSITE-ProRule" id="PRU01023"/>
    </source>
</evidence>
<dbReference type="SUPFAM" id="SSF48013">
    <property type="entry name" value="NusB-like"/>
    <property type="match status" value="1"/>
</dbReference>
<dbReference type="SUPFAM" id="SSF53335">
    <property type="entry name" value="S-adenosyl-L-methionine-dependent methyltransferases"/>
    <property type="match status" value="1"/>
</dbReference>
<sequence>MKTKTKIGALSTRALSATLILQVLDQGKSLSALIPEVQHQVKAQDLPLLQEISFGVCRVLPRLERIIARLLDKPLKGKTRIIHCLLLIGLYQLLYTRVPPHAAVDEAVNAARELKAENFRALINAVLRRFLREQENILAETDKHWQTLHPEWLVNRLKKTYPNWRDIIEANNQKPPMWIRINPCYASAQDYRRLLATEKQIEACTAENPQALRLLQPTAVHNLPNFEQGWLSVQDLHAQWSAILLEAQNDELILDACAAPGGKTTHILELAPQAKVVALDIEAGRLKRVAENLQRMRQQAIMICADAATPDQWLPEVRRQLQNQQSAVLFDRILLDAPCSATGVIRRHPDIKWLRQEKDIAPLVQLQSRILDALWEKLKPKGVLLYATCSLLAEENSQQIKSFLQRHSNARLLPLPFKQTEDAVGIQFLPTTLGGDGFYYAKLTKLAS</sequence>
<evidence type="ECO:0000256" key="11">
    <source>
        <dbReference type="ARBA" id="ARBA00030399"/>
    </source>
</evidence>
<dbReference type="InterPro" id="IPR054728">
    <property type="entry name" value="RsmB-like_ferredoxin"/>
</dbReference>
<dbReference type="Gene3D" id="1.10.287.730">
    <property type="entry name" value="Helix hairpin bin"/>
    <property type="match status" value="1"/>
</dbReference>
<dbReference type="GO" id="GO:0070475">
    <property type="term" value="P:rRNA base methylation"/>
    <property type="evidence" value="ECO:0007669"/>
    <property type="project" value="TreeGrafter"/>
</dbReference>
<dbReference type="InterPro" id="IPR006027">
    <property type="entry name" value="NusB_RsmB_TIM44"/>
</dbReference>
<keyword evidence="6" id="KW-0698">rRNA processing</keyword>
<dbReference type="Proteomes" id="UP000295657">
    <property type="component" value="Unassembled WGS sequence"/>
</dbReference>
<comment type="catalytic activity">
    <reaction evidence="13">
        <text>cytidine(967) in 16S rRNA + S-adenosyl-L-methionine = 5-methylcytidine(967) in 16S rRNA + S-adenosyl-L-homocysteine + H(+)</text>
        <dbReference type="Rhea" id="RHEA:42748"/>
        <dbReference type="Rhea" id="RHEA-COMP:10219"/>
        <dbReference type="Rhea" id="RHEA-COMP:10220"/>
        <dbReference type="ChEBI" id="CHEBI:15378"/>
        <dbReference type="ChEBI" id="CHEBI:57856"/>
        <dbReference type="ChEBI" id="CHEBI:59789"/>
        <dbReference type="ChEBI" id="CHEBI:74483"/>
        <dbReference type="ChEBI" id="CHEBI:82748"/>
        <dbReference type="EC" id="2.1.1.176"/>
    </reaction>
</comment>
<comment type="similarity">
    <text evidence="3 14">Belongs to the class I-like SAM-binding methyltransferase superfamily. RsmB/NOP family.</text>
</comment>
<evidence type="ECO:0000256" key="12">
    <source>
        <dbReference type="ARBA" id="ARBA00031088"/>
    </source>
</evidence>
<evidence type="ECO:0000256" key="1">
    <source>
        <dbReference type="ARBA" id="ARBA00002724"/>
    </source>
</evidence>
<dbReference type="GO" id="GO:0009383">
    <property type="term" value="F:rRNA (cytosine-C5-)-methyltransferase activity"/>
    <property type="evidence" value="ECO:0007669"/>
    <property type="project" value="TreeGrafter"/>
</dbReference>
<dbReference type="PROSITE" id="PS01153">
    <property type="entry name" value="NOL1_NOP2_SUN"/>
    <property type="match status" value="1"/>
</dbReference>
<feature type="binding site" evidence="14">
    <location>
        <begin position="257"/>
        <end position="263"/>
    </location>
    <ligand>
        <name>S-adenosyl-L-methionine</name>
        <dbReference type="ChEBI" id="CHEBI:59789"/>
    </ligand>
</feature>
<evidence type="ECO:0000259" key="15">
    <source>
        <dbReference type="PROSITE" id="PS51686"/>
    </source>
</evidence>
<dbReference type="FunFam" id="3.40.50.150:FF:000022">
    <property type="entry name" value="Ribosomal RNA small subunit methyltransferase B"/>
    <property type="match status" value="1"/>
</dbReference>
<evidence type="ECO:0000256" key="3">
    <source>
        <dbReference type="ARBA" id="ARBA00007494"/>
    </source>
</evidence>
<evidence type="ECO:0000256" key="4">
    <source>
        <dbReference type="ARBA" id="ARBA00012140"/>
    </source>
</evidence>
<keyword evidence="17" id="KW-1185">Reference proteome</keyword>
<evidence type="ECO:0000256" key="5">
    <source>
        <dbReference type="ARBA" id="ARBA00022490"/>
    </source>
</evidence>
<evidence type="ECO:0000256" key="8">
    <source>
        <dbReference type="ARBA" id="ARBA00022679"/>
    </source>
</evidence>
<name>A0A4R6V699_9PAST</name>
<feature type="binding site" evidence="14">
    <location>
        <position position="280"/>
    </location>
    <ligand>
        <name>S-adenosyl-L-methionine</name>
        <dbReference type="ChEBI" id="CHEBI:59789"/>
    </ligand>
</feature>
<dbReference type="Gene3D" id="3.30.70.1170">
    <property type="entry name" value="Sun protein, domain 3"/>
    <property type="match status" value="1"/>
</dbReference>
<keyword evidence="8 14" id="KW-0808">Transferase</keyword>
<dbReference type="GO" id="GO:0006355">
    <property type="term" value="P:regulation of DNA-templated transcription"/>
    <property type="evidence" value="ECO:0007669"/>
    <property type="project" value="InterPro"/>
</dbReference>
<dbReference type="InterPro" id="IPR023267">
    <property type="entry name" value="RCMT"/>
</dbReference>
<evidence type="ECO:0000313" key="16">
    <source>
        <dbReference type="EMBL" id="TDQ56412.1"/>
    </source>
</evidence>
<evidence type="ECO:0000256" key="9">
    <source>
        <dbReference type="ARBA" id="ARBA00022691"/>
    </source>
</evidence>
<dbReference type="EMBL" id="SNYQ01000011">
    <property type="protein sequence ID" value="TDQ56412.1"/>
    <property type="molecule type" value="Genomic_DNA"/>
</dbReference>
<dbReference type="Gene3D" id="3.40.50.150">
    <property type="entry name" value="Vaccinia Virus protein VP39"/>
    <property type="match status" value="1"/>
</dbReference>
<evidence type="ECO:0000256" key="13">
    <source>
        <dbReference type="ARBA" id="ARBA00047283"/>
    </source>
</evidence>
<evidence type="ECO:0000313" key="17">
    <source>
        <dbReference type="Proteomes" id="UP000295657"/>
    </source>
</evidence>
<keyword evidence="5" id="KW-0963">Cytoplasm</keyword>
<dbReference type="CDD" id="cd02440">
    <property type="entry name" value="AdoMet_MTases"/>
    <property type="match status" value="1"/>
</dbReference>
<evidence type="ECO:0000256" key="2">
    <source>
        <dbReference type="ARBA" id="ARBA00004496"/>
    </source>
</evidence>
<dbReference type="Pfam" id="PF22458">
    <property type="entry name" value="RsmF-B_ferredox"/>
    <property type="match status" value="1"/>
</dbReference>
<dbReference type="PANTHER" id="PTHR22807">
    <property type="entry name" value="NOP2 YEAST -RELATED NOL1/NOP2/FMU SUN DOMAIN-CONTAINING"/>
    <property type="match status" value="1"/>
</dbReference>
<dbReference type="RefSeq" id="WP_133545926.1">
    <property type="nucleotide sequence ID" value="NZ_SNYQ01000011.1"/>
</dbReference>
<dbReference type="PANTHER" id="PTHR22807:SF61">
    <property type="entry name" value="NOL1_NOP2_SUN FAMILY PROTEIN _ ANTITERMINATION NUSB DOMAIN-CONTAINING PROTEIN"/>
    <property type="match status" value="1"/>
</dbReference>
<dbReference type="InterPro" id="IPR049560">
    <property type="entry name" value="MeTrfase_RsmB-F_NOP2_cat"/>
</dbReference>
<dbReference type="AlphaFoldDB" id="A0A4R6V699"/>
<accession>A0A4R6V699</accession>
<evidence type="ECO:0000256" key="10">
    <source>
        <dbReference type="ARBA" id="ARBA00022884"/>
    </source>
</evidence>
<dbReference type="Pfam" id="PF01029">
    <property type="entry name" value="NusB"/>
    <property type="match status" value="1"/>
</dbReference>